<gene>
    <name evidence="1" type="ORF">AVEN_82923_1</name>
</gene>
<sequence>MHMNVITNYVKPMTCALPYRTVSRWVKAFRAGLNETVDGLSGSQSSNGVAHSEEMANVRTLRCCHQQTIPCQRYPTDFRYLAKGANFAGDYTEGM</sequence>
<name>A0A4Y2CUT9_ARAVE</name>
<dbReference type="AlphaFoldDB" id="A0A4Y2CUT9"/>
<evidence type="ECO:0000313" key="1">
    <source>
        <dbReference type="EMBL" id="GBM08232.1"/>
    </source>
</evidence>
<reference evidence="1 2" key="1">
    <citation type="journal article" date="2019" name="Sci. Rep.">
        <title>Orb-weaving spider Araneus ventricosus genome elucidates the spidroin gene catalogue.</title>
        <authorList>
            <person name="Kono N."/>
            <person name="Nakamura H."/>
            <person name="Ohtoshi R."/>
            <person name="Moran D.A.P."/>
            <person name="Shinohara A."/>
            <person name="Yoshida Y."/>
            <person name="Fujiwara M."/>
            <person name="Mori M."/>
            <person name="Tomita M."/>
            <person name="Arakawa K."/>
        </authorList>
    </citation>
    <scope>NUCLEOTIDE SEQUENCE [LARGE SCALE GENOMIC DNA]</scope>
</reference>
<accession>A0A4Y2CUT9</accession>
<proteinExistence type="predicted"/>
<evidence type="ECO:0008006" key="3">
    <source>
        <dbReference type="Google" id="ProtNLM"/>
    </source>
</evidence>
<evidence type="ECO:0000313" key="2">
    <source>
        <dbReference type="Proteomes" id="UP000499080"/>
    </source>
</evidence>
<protein>
    <recommendedName>
        <fullName evidence="3">Mos1 transposase HTH domain-containing protein</fullName>
    </recommendedName>
</protein>
<organism evidence="1 2">
    <name type="scientific">Araneus ventricosus</name>
    <name type="common">Orbweaver spider</name>
    <name type="synonym">Epeira ventricosa</name>
    <dbReference type="NCBI Taxonomy" id="182803"/>
    <lineage>
        <taxon>Eukaryota</taxon>
        <taxon>Metazoa</taxon>
        <taxon>Ecdysozoa</taxon>
        <taxon>Arthropoda</taxon>
        <taxon>Chelicerata</taxon>
        <taxon>Arachnida</taxon>
        <taxon>Araneae</taxon>
        <taxon>Araneomorphae</taxon>
        <taxon>Entelegynae</taxon>
        <taxon>Araneoidea</taxon>
        <taxon>Araneidae</taxon>
        <taxon>Araneus</taxon>
    </lineage>
</organism>
<dbReference type="EMBL" id="BGPR01000254">
    <property type="protein sequence ID" value="GBM08232.1"/>
    <property type="molecule type" value="Genomic_DNA"/>
</dbReference>
<comment type="caution">
    <text evidence="1">The sequence shown here is derived from an EMBL/GenBank/DDBJ whole genome shotgun (WGS) entry which is preliminary data.</text>
</comment>
<keyword evidence="2" id="KW-1185">Reference proteome</keyword>
<dbReference type="Proteomes" id="UP000499080">
    <property type="component" value="Unassembled WGS sequence"/>
</dbReference>